<dbReference type="Proteomes" id="UP000031670">
    <property type="component" value="Unassembled WGS sequence"/>
</dbReference>
<sequence length="102" mass="11872">MTKGTDVKPRDVRDVIECRFTEPFNAHGKTQQDITEVERWNHIKKLTRLLEAVKQKLSPYSGEEIWSSSFWVEDILSAVPSGANKSSIRIISQLHCFQLWHF</sequence>
<reference evidence="1 2" key="1">
    <citation type="submission" date="2015-01" db="EMBL/GenBank/DDBJ databases">
        <title>Vibrio sp. C5 JCM 19232 whole genome shotgun sequence.</title>
        <authorList>
            <person name="Sawabe T."/>
            <person name="Meirelles P."/>
            <person name="Feng G."/>
            <person name="Sayaka M."/>
            <person name="Hattori M."/>
            <person name="Ohkuma M."/>
        </authorList>
    </citation>
    <scope>NUCLEOTIDE SEQUENCE [LARGE SCALE GENOMIC DNA]</scope>
    <source>
        <strain evidence="1 2">JCM19232</strain>
    </source>
</reference>
<reference evidence="1 2" key="2">
    <citation type="submission" date="2015-01" db="EMBL/GenBank/DDBJ databases">
        <authorList>
            <consortium name="NBRP consortium"/>
            <person name="Sawabe T."/>
            <person name="Meirelles P."/>
            <person name="Feng G."/>
            <person name="Sayaka M."/>
            <person name="Hattori M."/>
            <person name="Ohkuma M."/>
        </authorList>
    </citation>
    <scope>NUCLEOTIDE SEQUENCE [LARGE SCALE GENOMIC DNA]</scope>
    <source>
        <strain evidence="1 2">JCM19232</strain>
    </source>
</reference>
<evidence type="ECO:0000313" key="2">
    <source>
        <dbReference type="Proteomes" id="UP000031670"/>
    </source>
</evidence>
<organism evidence="1 2">
    <name type="scientific">Vibrio ishigakensis</name>
    <dbReference type="NCBI Taxonomy" id="1481914"/>
    <lineage>
        <taxon>Bacteria</taxon>
        <taxon>Pseudomonadati</taxon>
        <taxon>Pseudomonadota</taxon>
        <taxon>Gammaproteobacteria</taxon>
        <taxon>Vibrionales</taxon>
        <taxon>Vibrionaceae</taxon>
        <taxon>Vibrio</taxon>
    </lineage>
</organism>
<accession>A0A0B8P926</accession>
<dbReference type="EMBL" id="BBSA01000008">
    <property type="protein sequence ID" value="GAM63325.1"/>
    <property type="molecule type" value="Genomic_DNA"/>
</dbReference>
<dbReference type="AlphaFoldDB" id="A0A0B8P926"/>
<name>A0A0B8P926_9VIBR</name>
<protein>
    <submittedName>
        <fullName evidence="1">Uncharacterized protein</fullName>
    </submittedName>
</protein>
<evidence type="ECO:0000313" key="1">
    <source>
        <dbReference type="EMBL" id="GAM63325.1"/>
    </source>
</evidence>
<proteinExistence type="predicted"/>
<gene>
    <name evidence="1" type="ORF">JCM19232_1472</name>
</gene>
<comment type="caution">
    <text evidence="1">The sequence shown here is derived from an EMBL/GenBank/DDBJ whole genome shotgun (WGS) entry which is preliminary data.</text>
</comment>